<dbReference type="PANTHER" id="PTHR47356:SF2">
    <property type="entry name" value="FAD-BINDING DOMAIN-CONTAINING PROTEIN-RELATED"/>
    <property type="match status" value="1"/>
</dbReference>
<keyword evidence="4" id="KW-0274">FAD</keyword>
<comment type="caution">
    <text evidence="8">The sequence shown here is derived from an EMBL/GenBank/DDBJ whole genome shotgun (WGS) entry which is preliminary data.</text>
</comment>
<sequence>MVSLLTTALQILDQLGILEKWEQTCSNIRYSQSRDVNGELLVEDWSYNLIRARHGYPPLQGERRVLLELLYENLQDKSRTLAGKEIIDVLQDAQGVTAVCKDGSRYRGDVLVGCDGVRSTVKRKMWDLAEKEFPDAVNSDKNALFADHCAVFGIAYGIEQMRPGEYIELSHDLGRGGSASGDKGSKVFYFVEAALPERVRGDKIPRYEPEDLETFINKNADMVLRPGPNGLTMGDLFANSKNIKLVPIEQGKFNLWHYGRIVCAGDSVHKSTPSLGSGGNGAIESVAMLTNGFKRLHDECVSVGRGPHPSQAELNRLFEAYRKEREGPSSTIKTISGYISDARCLKSPLQRLFIGHVQRNVPNPAANAVLSVAIGGVSLEFLPLPQRSLNVIAPFNPTMGFAKWESILRRTLAALPLLALAILAACTVGDRPSLFPLVEESAYLRHGNITMTWNSSVLPTMQSFINFRSDGIDSPLARGNLFLTDSMYSLASVSPTQMVSFMTDFAVLYLIWLLESGRRANNFSILKFPALFAAAMHFLGAAKTIPFYCFLHYVFSSIDNFVAGDLRLTKRRWTSASLPALCLAYLTPFYLAHFWPGSLITRQYWMCAWQLFPISVALSLWGLSRCFPDTEDKDKVMNLRGDLPVIRCYVCFLSAVAAWAWISRGWADATTWGFGLFRTFLASGTAPATASFSENLLRFWQWEGVYSLTCQFMWLGYLFWDLRRAGMLQEGWWTVMSAVAVGFFVAGPGTTTGVAWLGREYVLAYRSHKDAMTREKVMTTELKTC</sequence>
<feature type="transmembrane region" description="Helical" evidence="6">
    <location>
        <begin position="526"/>
        <end position="553"/>
    </location>
</feature>
<dbReference type="Gene3D" id="3.50.50.60">
    <property type="entry name" value="FAD/NAD(P)-binding domain"/>
    <property type="match status" value="1"/>
</dbReference>
<evidence type="ECO:0000256" key="3">
    <source>
        <dbReference type="ARBA" id="ARBA00022630"/>
    </source>
</evidence>
<feature type="domain" description="FAD-binding" evidence="7">
    <location>
        <begin position="240"/>
        <end position="289"/>
    </location>
</feature>
<dbReference type="SUPFAM" id="SSF51905">
    <property type="entry name" value="FAD/NAD(P)-binding domain"/>
    <property type="match status" value="1"/>
</dbReference>
<reference evidence="8" key="2">
    <citation type="submission" date="2023-05" db="EMBL/GenBank/DDBJ databases">
        <authorList>
            <consortium name="Lawrence Berkeley National Laboratory"/>
            <person name="Steindorff A."/>
            <person name="Hensen N."/>
            <person name="Bonometti L."/>
            <person name="Westerberg I."/>
            <person name="Brannstrom I.O."/>
            <person name="Guillou S."/>
            <person name="Cros-Aarteil S."/>
            <person name="Calhoun S."/>
            <person name="Haridas S."/>
            <person name="Kuo A."/>
            <person name="Mondo S."/>
            <person name="Pangilinan J."/>
            <person name="Riley R."/>
            <person name="Labutti K."/>
            <person name="Andreopoulos B."/>
            <person name="Lipzen A."/>
            <person name="Chen C."/>
            <person name="Yanf M."/>
            <person name="Daum C."/>
            <person name="Ng V."/>
            <person name="Clum A."/>
            <person name="Ohm R."/>
            <person name="Martin F."/>
            <person name="Silar P."/>
            <person name="Natvig D."/>
            <person name="Lalanne C."/>
            <person name="Gautier V."/>
            <person name="Ament-Velasquez S.L."/>
            <person name="Kruys A."/>
            <person name="Hutchinson M.I."/>
            <person name="Powell A.J."/>
            <person name="Barry K."/>
            <person name="Miller A.N."/>
            <person name="Grigoriev I.V."/>
            <person name="Debuchy R."/>
            <person name="Gladieux P."/>
            <person name="Thoren M.H."/>
            <person name="Johannesson H."/>
        </authorList>
    </citation>
    <scope>NUCLEOTIDE SEQUENCE</scope>
    <source>
        <strain evidence="8">PSN309</strain>
    </source>
</reference>
<protein>
    <recommendedName>
        <fullName evidence="7">FAD-binding domain-containing protein</fullName>
    </recommendedName>
</protein>
<accession>A0AAN7AEB9</accession>
<dbReference type="Pfam" id="PF01494">
    <property type="entry name" value="FAD_binding_3"/>
    <property type="match status" value="1"/>
</dbReference>
<reference evidence="8" key="1">
    <citation type="journal article" date="2023" name="Mol. Phylogenet. Evol.">
        <title>Genome-scale phylogeny and comparative genomics of the fungal order Sordariales.</title>
        <authorList>
            <person name="Hensen N."/>
            <person name="Bonometti L."/>
            <person name="Westerberg I."/>
            <person name="Brannstrom I.O."/>
            <person name="Guillou S."/>
            <person name="Cros-Aarteil S."/>
            <person name="Calhoun S."/>
            <person name="Haridas S."/>
            <person name="Kuo A."/>
            <person name="Mondo S."/>
            <person name="Pangilinan J."/>
            <person name="Riley R."/>
            <person name="LaButti K."/>
            <person name="Andreopoulos B."/>
            <person name="Lipzen A."/>
            <person name="Chen C."/>
            <person name="Yan M."/>
            <person name="Daum C."/>
            <person name="Ng V."/>
            <person name="Clum A."/>
            <person name="Steindorff A."/>
            <person name="Ohm R.A."/>
            <person name="Martin F."/>
            <person name="Silar P."/>
            <person name="Natvig D.O."/>
            <person name="Lalanne C."/>
            <person name="Gautier V."/>
            <person name="Ament-Velasquez S.L."/>
            <person name="Kruys A."/>
            <person name="Hutchinson M.I."/>
            <person name="Powell A.J."/>
            <person name="Barry K."/>
            <person name="Miller A.N."/>
            <person name="Grigoriev I.V."/>
            <person name="Debuchy R."/>
            <person name="Gladieux P."/>
            <person name="Hiltunen Thoren M."/>
            <person name="Johannesson H."/>
        </authorList>
    </citation>
    <scope>NUCLEOTIDE SEQUENCE</scope>
    <source>
        <strain evidence="8">PSN309</strain>
    </source>
</reference>
<comment type="cofactor">
    <cofactor evidence="1">
        <name>FAD</name>
        <dbReference type="ChEBI" id="CHEBI:57692"/>
    </cofactor>
</comment>
<dbReference type="GO" id="GO:0004497">
    <property type="term" value="F:monooxygenase activity"/>
    <property type="evidence" value="ECO:0007669"/>
    <property type="project" value="InterPro"/>
</dbReference>
<keyword evidence="3" id="KW-0285">Flavoprotein</keyword>
<dbReference type="GO" id="GO:0071949">
    <property type="term" value="F:FAD binding"/>
    <property type="evidence" value="ECO:0007669"/>
    <property type="project" value="InterPro"/>
</dbReference>
<dbReference type="AlphaFoldDB" id="A0AAN7AEB9"/>
<feature type="transmembrane region" description="Helical" evidence="6">
    <location>
        <begin position="604"/>
        <end position="624"/>
    </location>
</feature>
<dbReference type="EMBL" id="MU864507">
    <property type="protein sequence ID" value="KAK4184073.1"/>
    <property type="molecule type" value="Genomic_DNA"/>
</dbReference>
<organism evidence="8 9">
    <name type="scientific">Podospora australis</name>
    <dbReference type="NCBI Taxonomy" id="1536484"/>
    <lineage>
        <taxon>Eukaryota</taxon>
        <taxon>Fungi</taxon>
        <taxon>Dikarya</taxon>
        <taxon>Ascomycota</taxon>
        <taxon>Pezizomycotina</taxon>
        <taxon>Sordariomycetes</taxon>
        <taxon>Sordariomycetidae</taxon>
        <taxon>Sordariales</taxon>
        <taxon>Podosporaceae</taxon>
        <taxon>Podospora</taxon>
    </lineage>
</organism>
<feature type="transmembrane region" description="Helical" evidence="6">
    <location>
        <begin position="732"/>
        <end position="757"/>
    </location>
</feature>
<dbReference type="PANTHER" id="PTHR47356">
    <property type="entry name" value="FAD-DEPENDENT MONOOXYGENASE ASQG-RELATED"/>
    <property type="match status" value="1"/>
</dbReference>
<dbReference type="Proteomes" id="UP001302126">
    <property type="component" value="Unassembled WGS sequence"/>
</dbReference>
<evidence type="ECO:0000313" key="9">
    <source>
        <dbReference type="Proteomes" id="UP001302126"/>
    </source>
</evidence>
<evidence type="ECO:0000313" key="8">
    <source>
        <dbReference type="EMBL" id="KAK4184073.1"/>
    </source>
</evidence>
<evidence type="ECO:0000256" key="5">
    <source>
        <dbReference type="ARBA" id="ARBA00023002"/>
    </source>
</evidence>
<keyword evidence="6" id="KW-0812">Transmembrane</keyword>
<feature type="transmembrane region" description="Helical" evidence="6">
    <location>
        <begin position="644"/>
        <end position="662"/>
    </location>
</feature>
<evidence type="ECO:0000259" key="7">
    <source>
        <dbReference type="Pfam" id="PF01494"/>
    </source>
</evidence>
<gene>
    <name evidence="8" type="ORF">QBC35DRAFT_68914</name>
</gene>
<comment type="similarity">
    <text evidence="2">Belongs to the paxM FAD-dependent monooxygenase family.</text>
</comment>
<evidence type="ECO:0000256" key="4">
    <source>
        <dbReference type="ARBA" id="ARBA00022827"/>
    </source>
</evidence>
<proteinExistence type="inferred from homology"/>
<feature type="transmembrane region" description="Helical" evidence="6">
    <location>
        <begin position="573"/>
        <end position="592"/>
    </location>
</feature>
<dbReference type="InterPro" id="IPR002938">
    <property type="entry name" value="FAD-bd"/>
</dbReference>
<dbReference type="InterPro" id="IPR050562">
    <property type="entry name" value="FAD_mOase_fung"/>
</dbReference>
<evidence type="ECO:0000256" key="6">
    <source>
        <dbReference type="SAM" id="Phobius"/>
    </source>
</evidence>
<name>A0AAN7AEB9_9PEZI</name>
<keyword evidence="6" id="KW-1133">Transmembrane helix</keyword>
<keyword evidence="6" id="KW-0472">Membrane</keyword>
<dbReference type="PRINTS" id="PR00420">
    <property type="entry name" value="RNGMNOXGNASE"/>
</dbReference>
<dbReference type="InterPro" id="IPR036188">
    <property type="entry name" value="FAD/NAD-bd_sf"/>
</dbReference>
<evidence type="ECO:0000256" key="2">
    <source>
        <dbReference type="ARBA" id="ARBA00007992"/>
    </source>
</evidence>
<evidence type="ECO:0000256" key="1">
    <source>
        <dbReference type="ARBA" id="ARBA00001974"/>
    </source>
</evidence>
<keyword evidence="9" id="KW-1185">Reference proteome</keyword>
<keyword evidence="5" id="KW-0560">Oxidoreductase</keyword>